<evidence type="ECO:0000313" key="16">
    <source>
        <dbReference type="EMBL" id="EDP43787.1"/>
    </source>
</evidence>
<dbReference type="Pfam" id="PF00271">
    <property type="entry name" value="Helicase_C"/>
    <property type="match status" value="1"/>
</dbReference>
<dbReference type="GO" id="GO:0042393">
    <property type="term" value="F:histone binding"/>
    <property type="evidence" value="ECO:0007669"/>
    <property type="project" value="TreeGrafter"/>
</dbReference>
<feature type="compositionally biased region" description="Polar residues" evidence="12">
    <location>
        <begin position="41"/>
        <end position="53"/>
    </location>
</feature>
<keyword evidence="8" id="KW-0156">Chromatin regulator</keyword>
<dbReference type="KEGG" id="mgl:MGL_2000"/>
<evidence type="ECO:0000313" key="17">
    <source>
        <dbReference type="Proteomes" id="UP000008837"/>
    </source>
</evidence>
<gene>
    <name evidence="16" type="ORF">MGL_2000</name>
</gene>
<dbReference type="Proteomes" id="UP000008837">
    <property type="component" value="Unassembled WGS sequence"/>
</dbReference>
<protein>
    <recommendedName>
        <fullName evidence="3">DNA helicase</fullName>
        <ecNumber evidence="3">3.6.4.12</ecNumber>
    </recommendedName>
</protein>
<evidence type="ECO:0000256" key="5">
    <source>
        <dbReference type="ARBA" id="ARBA00022801"/>
    </source>
</evidence>
<dbReference type="PROSITE" id="PS51204">
    <property type="entry name" value="HSA"/>
    <property type="match status" value="1"/>
</dbReference>
<organism evidence="16 17">
    <name type="scientific">Malassezia globosa (strain ATCC MYA-4612 / CBS 7966)</name>
    <name type="common">Dandruff-associated fungus</name>
    <dbReference type="NCBI Taxonomy" id="425265"/>
    <lineage>
        <taxon>Eukaryota</taxon>
        <taxon>Fungi</taxon>
        <taxon>Dikarya</taxon>
        <taxon>Basidiomycota</taxon>
        <taxon>Ustilaginomycotina</taxon>
        <taxon>Malasseziomycetes</taxon>
        <taxon>Malasseziales</taxon>
        <taxon>Malasseziaceae</taxon>
        <taxon>Malassezia</taxon>
    </lineage>
</organism>
<dbReference type="OrthoDB" id="372624at2759"/>
<evidence type="ECO:0000256" key="12">
    <source>
        <dbReference type="SAM" id="MobiDB-lite"/>
    </source>
</evidence>
<keyword evidence="9" id="KW-0238">DNA-binding</keyword>
<keyword evidence="7" id="KW-0067">ATP-binding</keyword>
<dbReference type="InterPro" id="IPR014001">
    <property type="entry name" value="Helicase_ATP-bd"/>
</dbReference>
<dbReference type="SMART" id="SM00487">
    <property type="entry name" value="DEXDc"/>
    <property type="match status" value="1"/>
</dbReference>
<feature type="compositionally biased region" description="Basic and acidic residues" evidence="12">
    <location>
        <begin position="629"/>
        <end position="644"/>
    </location>
</feature>
<evidence type="ECO:0000259" key="13">
    <source>
        <dbReference type="PROSITE" id="PS51192"/>
    </source>
</evidence>
<dbReference type="GO" id="GO:0000812">
    <property type="term" value="C:Swr1 complex"/>
    <property type="evidence" value="ECO:0007669"/>
    <property type="project" value="TreeGrafter"/>
</dbReference>
<feature type="region of interest" description="Disordered" evidence="12">
    <location>
        <begin position="264"/>
        <end position="299"/>
    </location>
</feature>
<proteinExistence type="inferred from homology"/>
<dbReference type="EMBL" id="AAYY01000006">
    <property type="protein sequence ID" value="EDP43787.1"/>
    <property type="molecule type" value="Genomic_DNA"/>
</dbReference>
<sequence>MDEVDGNVDVKVEAQEPPVPEASTSSTAAAVASDQSHSRQKLNSNNRGQMNESGQDDSSHSRRRRRLDRELGFSSPGPAFQLQPPSADEPCTTPGHARRSTRHSSRTPKPSKAALESGLLRSWTPTSLNSKTEEHVSATQMSGQAPGTPSIASKFTSSATNTVSPTLASTDSLLERCKRLHEHLLQADMETLHQEHDALVRELFHLTKFVTMTSYDPTIAFQDTSEVFAQFRSQYDLATKIMEDQPRLTRRALAERRKSLGIDELSPCTSRSSASRLTTSSPLSTHSPTHSQVPPAAKRIRLYSRSRDKRRALSPPNVPAHMDLISLSSGSALDPRHPPHLTYMSPWQVPAAPSVPGGSLAAFYQSFCYWDDEVVRPDIRAERLARESAIYVRLDSYKRHGLSLEAGTTTALAKFKPHDPPRSKAHWDFVLDGVVACAQRMRHLSKHRMQLAKKVSRMVSAYWERALHSDEREQKMEWRRQRALAKWTMREVQRQWRLAVTVIRGRKQAAERAEREKLGKKQLQAILEQSTQMLETQHADLSNLVDNHSEEEEQEEVDEDGNKDETEGEEDEDVGAVTHVDVSVQDMDEDHDQDAGSQTQALLASSENGSDERDEDALIQASGEDESDGSSRELDDERLEHDMWEQDEEDDDEDDELQAEANLPLDELMKKYGYAPPSSPSLKDTQESESETESSNATAPEIDDAKSDESSASDSHASLHMLLDSKDDVPAHTTGKVRLPFLFRGTLRPYQQVGMEWLISLYNNQVNGILADEMGLGKTIQTIALLAHLACDRGNWGPHLIIAPTSVMLNWEMEFKKFLPGFKILAYFGSQKQRKAKRVGWNTPNSFHVCITSYQLVLADQHIFRRKPWSYLVLDEAHHIKNFRSQRWQTLLGFNSERRLLLTGTPLQNNLMDLWSLMYFLMPQGIAKVAAASGAFSNMKDFQDWFSNPLGKAAENANAMDDETRATVAKLHTVLRPFVLRRLKSDVEQEMPKKYEHVMPCRLSKRQRFLYNDFMSRAKTRESLASGNYMSIINCLMQLRKVCNHPDLFEPRPIVTPFVSRAVACDYEIKDLLVRRRLLQRDPWRTCDPAFLHLQFVGDESMLTPLITRRYKSLDASEAMSRAVPQPPSGDNNASASAEMVVPPVLTVDAFRRALSHRRACAAHEHAQHAAYVNRRRCSAEPVYGRGLFDCVRLTSTQPVEPIDAGHSHRLCVTQCDALRSSVLSVQERSNAMHGTISRFAFATPPVLAPAVPRMLFGTDYEYDPEASALARLPDPLHTSAVALQVSFPDASLLQYDCGKLQQLDTLMRRLVTDGHRVLIFTQMTKVLDILEKFFNYHGYRYLRLDGATKVEQRQALTERFNRDSRISAFILSTRSGGLGINLVGADTVIFYDLDWNAAIESQCMDRAHRIGQTRDVHIYRFVSEHTIEENMLRKANQKRRLDQLVIQEGEFTTDRLIKNDWRDMLDEGGTSLGGVHVGEDAFSDVKDFEQAFRAAEDAEDAAAVHVANEEYHLDHADFEGDVCQSVSDVRRSSPPSSGAGRSFSHLTEQSLLLPHLEPTGESKTVVNNDELDECSSSDVEDDEEDPVGSIDDYMLRYVTSHPTVNEKQNTNRYSSMVEADWQYFGS</sequence>
<feature type="compositionally biased region" description="Polar residues" evidence="12">
    <location>
        <begin position="595"/>
        <end position="608"/>
    </location>
</feature>
<dbReference type="GeneID" id="5855308"/>
<dbReference type="InterPro" id="IPR038718">
    <property type="entry name" value="SNF2-like_sf"/>
</dbReference>
<dbReference type="OMA" id="AFQQWFG"/>
<dbReference type="SMART" id="SM00490">
    <property type="entry name" value="HELICc"/>
    <property type="match status" value="1"/>
</dbReference>
<dbReference type="InterPro" id="IPR027417">
    <property type="entry name" value="P-loop_NTPase"/>
</dbReference>
<comment type="caution">
    <text evidence="16">The sequence shown here is derived from an EMBL/GenBank/DDBJ whole genome shotgun (WGS) entry which is preliminary data.</text>
</comment>
<dbReference type="PROSITE" id="PS51194">
    <property type="entry name" value="HELICASE_CTER"/>
    <property type="match status" value="1"/>
</dbReference>
<dbReference type="InterPro" id="IPR049730">
    <property type="entry name" value="SNF2/RAD54-like_C"/>
</dbReference>
<evidence type="ECO:0000256" key="1">
    <source>
        <dbReference type="ARBA" id="ARBA00004123"/>
    </source>
</evidence>
<comment type="subcellular location">
    <subcellularLocation>
        <location evidence="1">Nucleus</location>
    </subcellularLocation>
</comment>
<keyword evidence="10" id="KW-0010">Activator</keyword>
<dbReference type="GO" id="GO:0016887">
    <property type="term" value="F:ATP hydrolysis activity"/>
    <property type="evidence" value="ECO:0007669"/>
    <property type="project" value="TreeGrafter"/>
</dbReference>
<evidence type="ECO:0000256" key="2">
    <source>
        <dbReference type="ARBA" id="ARBA00009220"/>
    </source>
</evidence>
<evidence type="ECO:0000256" key="7">
    <source>
        <dbReference type="ARBA" id="ARBA00022840"/>
    </source>
</evidence>
<dbReference type="InterPro" id="IPR014012">
    <property type="entry name" value="HSA_dom"/>
</dbReference>
<evidence type="ECO:0000256" key="6">
    <source>
        <dbReference type="ARBA" id="ARBA00022806"/>
    </source>
</evidence>
<accession>A8Q094</accession>
<dbReference type="CDD" id="cd18003">
    <property type="entry name" value="DEXQc_SRCAP"/>
    <property type="match status" value="1"/>
</dbReference>
<dbReference type="VEuPathDB" id="FungiDB:MGL_2000"/>
<dbReference type="Pfam" id="PF07529">
    <property type="entry name" value="HSA"/>
    <property type="match status" value="1"/>
</dbReference>
<dbReference type="InterPro" id="IPR050520">
    <property type="entry name" value="INO80/SWR1_helicase"/>
</dbReference>
<feature type="region of interest" description="Disordered" evidence="12">
    <location>
        <begin position="671"/>
        <end position="716"/>
    </location>
</feature>
<keyword evidence="6" id="KW-0347">Helicase</keyword>
<dbReference type="GO" id="GO:0006338">
    <property type="term" value="P:chromatin remodeling"/>
    <property type="evidence" value="ECO:0007669"/>
    <property type="project" value="UniProtKB-ARBA"/>
</dbReference>
<keyword evidence="17" id="KW-1185">Reference proteome</keyword>
<dbReference type="EC" id="3.6.4.12" evidence="3"/>
<dbReference type="CDD" id="cd18793">
    <property type="entry name" value="SF2_C_SNF"/>
    <property type="match status" value="1"/>
</dbReference>
<dbReference type="STRING" id="425265.A8Q094"/>
<dbReference type="SMART" id="SM00573">
    <property type="entry name" value="HSA"/>
    <property type="match status" value="1"/>
</dbReference>
<evidence type="ECO:0000256" key="3">
    <source>
        <dbReference type="ARBA" id="ARBA00012551"/>
    </source>
</evidence>
<evidence type="ECO:0000259" key="15">
    <source>
        <dbReference type="PROSITE" id="PS51204"/>
    </source>
</evidence>
<dbReference type="Pfam" id="PF00176">
    <property type="entry name" value="SNF2-rel_dom"/>
    <property type="match status" value="1"/>
</dbReference>
<dbReference type="Gene3D" id="1.20.120.850">
    <property type="entry name" value="SWI2/SNF2 ATPases, N-terminal domain"/>
    <property type="match status" value="1"/>
</dbReference>
<feature type="region of interest" description="Disordered" evidence="12">
    <location>
        <begin position="1"/>
        <end position="164"/>
    </location>
</feature>
<dbReference type="SUPFAM" id="SSF52540">
    <property type="entry name" value="P-loop containing nucleoside triphosphate hydrolases"/>
    <property type="match status" value="2"/>
</dbReference>
<feature type="domain" description="Helicase C-terminal" evidence="14">
    <location>
        <begin position="1303"/>
        <end position="1458"/>
    </location>
</feature>
<feature type="compositionally biased region" description="Basic residues" evidence="12">
    <location>
        <begin position="96"/>
        <end position="106"/>
    </location>
</feature>
<feature type="compositionally biased region" description="Acidic residues" evidence="12">
    <location>
        <begin position="549"/>
        <end position="574"/>
    </location>
</feature>
<keyword evidence="5" id="KW-0378">Hydrolase</keyword>
<dbReference type="GO" id="GO:0003678">
    <property type="term" value="F:DNA helicase activity"/>
    <property type="evidence" value="ECO:0007669"/>
    <property type="project" value="UniProtKB-EC"/>
</dbReference>
<keyword evidence="4" id="KW-0547">Nucleotide-binding</keyword>
<evidence type="ECO:0000256" key="4">
    <source>
        <dbReference type="ARBA" id="ARBA00022741"/>
    </source>
</evidence>
<evidence type="ECO:0000259" key="14">
    <source>
        <dbReference type="PROSITE" id="PS51194"/>
    </source>
</evidence>
<feature type="domain" description="HSA" evidence="15">
    <location>
        <begin position="414"/>
        <end position="488"/>
    </location>
</feature>
<name>A8Q094_MALGO</name>
<dbReference type="GO" id="GO:0005524">
    <property type="term" value="F:ATP binding"/>
    <property type="evidence" value="ECO:0007669"/>
    <property type="project" value="UniProtKB-KW"/>
</dbReference>
<dbReference type="PANTHER" id="PTHR45685">
    <property type="entry name" value="HELICASE SRCAP-RELATED"/>
    <property type="match status" value="1"/>
</dbReference>
<feature type="compositionally biased region" description="Low complexity" evidence="12">
    <location>
        <begin position="21"/>
        <end position="33"/>
    </location>
</feature>
<evidence type="ECO:0000256" key="9">
    <source>
        <dbReference type="ARBA" id="ARBA00023125"/>
    </source>
</evidence>
<feature type="region of interest" description="Disordered" evidence="12">
    <location>
        <begin position="1118"/>
        <end position="1137"/>
    </location>
</feature>
<dbReference type="RefSeq" id="XP_001731001.1">
    <property type="nucleotide sequence ID" value="XM_001730949.1"/>
</dbReference>
<reference evidence="16 17" key="1">
    <citation type="journal article" date="2007" name="Proc. Natl. Acad. Sci. U.S.A.">
        <title>Dandruff-associated Malassezia genomes reveal convergent and divergent virulence traits shared with plant and human fungal pathogens.</title>
        <authorList>
            <person name="Xu J."/>
            <person name="Saunders C.W."/>
            <person name="Hu P."/>
            <person name="Grant R.A."/>
            <person name="Boekhout T."/>
            <person name="Kuramae E.E."/>
            <person name="Kronstad J.W."/>
            <person name="Deangelis Y.M."/>
            <person name="Reeder N.L."/>
            <person name="Johnstone K.R."/>
            <person name="Leland M."/>
            <person name="Fieno A.M."/>
            <person name="Begley W.M."/>
            <person name="Sun Y."/>
            <person name="Lacey M.P."/>
            <person name="Chaudhary T."/>
            <person name="Keough T."/>
            <person name="Chu L."/>
            <person name="Sears R."/>
            <person name="Yuan B."/>
            <person name="Dawson T.L.Jr."/>
        </authorList>
    </citation>
    <scope>NUCLEOTIDE SEQUENCE [LARGE SCALE GENOMIC DNA]</scope>
    <source>
        <strain evidence="17">ATCC MYA-4612 / CBS 7966</strain>
    </source>
</reference>
<feature type="compositionally biased region" description="Polar residues" evidence="12">
    <location>
        <begin position="137"/>
        <end position="164"/>
    </location>
</feature>
<feature type="region of interest" description="Disordered" evidence="12">
    <location>
        <begin position="546"/>
        <end position="656"/>
    </location>
</feature>
<dbReference type="GO" id="GO:0003677">
    <property type="term" value="F:DNA binding"/>
    <property type="evidence" value="ECO:0007669"/>
    <property type="project" value="UniProtKB-KW"/>
</dbReference>
<dbReference type="InParanoid" id="A8Q094"/>
<dbReference type="InterPro" id="IPR001650">
    <property type="entry name" value="Helicase_C-like"/>
</dbReference>
<evidence type="ECO:0000256" key="8">
    <source>
        <dbReference type="ARBA" id="ARBA00022853"/>
    </source>
</evidence>
<dbReference type="InterPro" id="IPR000330">
    <property type="entry name" value="SNF2_N"/>
</dbReference>
<feature type="compositionally biased region" description="Low complexity" evidence="12">
    <location>
        <begin position="269"/>
        <end position="291"/>
    </location>
</feature>
<dbReference type="Gene3D" id="3.40.50.10810">
    <property type="entry name" value="Tandem AAA-ATPase domain"/>
    <property type="match status" value="1"/>
</dbReference>
<comment type="similarity">
    <text evidence="2">Belongs to the SNF2/RAD54 helicase family. SWR1 subfamily.</text>
</comment>
<dbReference type="PROSITE" id="PS51192">
    <property type="entry name" value="HELICASE_ATP_BIND_1"/>
    <property type="match status" value="1"/>
</dbReference>
<dbReference type="Gene3D" id="3.40.50.300">
    <property type="entry name" value="P-loop containing nucleotide triphosphate hydrolases"/>
    <property type="match status" value="1"/>
</dbReference>
<feature type="compositionally biased region" description="Acidic residues" evidence="12">
    <location>
        <begin position="645"/>
        <end position="656"/>
    </location>
</feature>
<keyword evidence="11" id="KW-0539">Nucleus</keyword>
<feature type="compositionally biased region" description="Acidic residues" evidence="12">
    <location>
        <begin position="612"/>
        <end position="628"/>
    </location>
</feature>
<dbReference type="FunCoup" id="A8Q094">
    <property type="interactions" value="380"/>
</dbReference>
<dbReference type="PANTHER" id="PTHR45685:SF1">
    <property type="entry name" value="HELICASE SRCAP"/>
    <property type="match status" value="1"/>
</dbReference>
<feature type="domain" description="Helicase ATP-binding" evidence="13">
    <location>
        <begin position="759"/>
        <end position="924"/>
    </location>
</feature>
<evidence type="ECO:0000256" key="11">
    <source>
        <dbReference type="ARBA" id="ARBA00023242"/>
    </source>
</evidence>
<dbReference type="FunFam" id="3.40.50.10810:FF:000005">
    <property type="entry name" value="Photoperiod-independent early flowering 1"/>
    <property type="match status" value="1"/>
</dbReference>
<evidence type="ECO:0000256" key="10">
    <source>
        <dbReference type="ARBA" id="ARBA00023159"/>
    </source>
</evidence>